<dbReference type="NCBIfam" id="TIGR00104">
    <property type="entry name" value="tRNA_TsaA"/>
    <property type="match status" value="1"/>
</dbReference>
<dbReference type="Gene3D" id="3.30.2310.10">
    <property type="entry name" value="YaeB-like"/>
    <property type="match status" value="1"/>
</dbReference>
<sequence length="231" mass="25741">MHSIEPIGYIQSPFKEKFAVPRQPRLTPSAHSRVELIGDSNSPEAVRGIEQFSHLWLLFLFDKNIAAGWKPTVRPPRLGGNERIGVFASRATFRPNAIGMSAVELKGITQKGNQTWLDLGSADLVDGTPIIDIKPYIPYSDSIPNAQGGFAADEPVTLDVNFSECALNKLQSHPNARHIMQVIKEVLAQDPRPAYKKGKPDNKEYAVNLFDLNVKFVVEAFFINVTDIERF</sequence>
<gene>
    <name evidence="4" type="primary">tsaA</name>
    <name evidence="4" type="ORF">AB4566_04090</name>
</gene>
<dbReference type="CDD" id="cd09281">
    <property type="entry name" value="UPF0066"/>
    <property type="match status" value="1"/>
</dbReference>
<dbReference type="InterPro" id="IPR023368">
    <property type="entry name" value="UPF0066_cons_site"/>
</dbReference>
<dbReference type="Proteomes" id="UP001570417">
    <property type="component" value="Unassembled WGS sequence"/>
</dbReference>
<dbReference type="PROSITE" id="PS01318">
    <property type="entry name" value="TSAA_1"/>
    <property type="match status" value="1"/>
</dbReference>
<evidence type="ECO:0000313" key="4">
    <source>
        <dbReference type="EMBL" id="MFA0567448.1"/>
    </source>
</evidence>
<evidence type="ECO:0000256" key="2">
    <source>
        <dbReference type="ARBA" id="ARBA00033753"/>
    </source>
</evidence>
<name>A0ABV4N7U2_9VIBR</name>
<dbReference type="Pfam" id="PF18389">
    <property type="entry name" value="TrmO_C"/>
    <property type="match status" value="1"/>
</dbReference>
<dbReference type="InterPro" id="IPR036414">
    <property type="entry name" value="YaeB_N_sf"/>
</dbReference>
<dbReference type="PANTHER" id="PTHR12818:SF0">
    <property type="entry name" value="TRNA (ADENINE(37)-N6)-METHYLTRANSFERASE"/>
    <property type="match status" value="1"/>
</dbReference>
<dbReference type="InterPro" id="IPR041369">
    <property type="entry name" value="TrmO_C"/>
</dbReference>
<organism evidence="4 5">
    <name type="scientific">Vibrio gallaecicus</name>
    <dbReference type="NCBI Taxonomy" id="552386"/>
    <lineage>
        <taxon>Bacteria</taxon>
        <taxon>Pseudomonadati</taxon>
        <taxon>Pseudomonadota</taxon>
        <taxon>Gammaproteobacteria</taxon>
        <taxon>Vibrionales</taxon>
        <taxon>Vibrionaceae</taxon>
        <taxon>Vibrio</taxon>
    </lineage>
</organism>
<feature type="domain" description="TsaA-like" evidence="3">
    <location>
        <begin position="4"/>
        <end position="145"/>
    </location>
</feature>
<dbReference type="PROSITE" id="PS51668">
    <property type="entry name" value="TSAA_2"/>
    <property type="match status" value="1"/>
</dbReference>
<dbReference type="Pfam" id="PF01980">
    <property type="entry name" value="TrmO_N"/>
    <property type="match status" value="1"/>
</dbReference>
<dbReference type="InterPro" id="IPR040372">
    <property type="entry name" value="YaeB-like"/>
</dbReference>
<dbReference type="InterPro" id="IPR023370">
    <property type="entry name" value="TrmO-like_N"/>
</dbReference>
<comment type="similarity">
    <text evidence="2">Belongs to the tRNA methyltransferase O family.</text>
</comment>
<evidence type="ECO:0000256" key="1">
    <source>
        <dbReference type="ARBA" id="ARBA00022691"/>
    </source>
</evidence>
<dbReference type="SUPFAM" id="SSF118196">
    <property type="entry name" value="YaeB-like"/>
    <property type="match status" value="1"/>
</dbReference>
<dbReference type="InterPro" id="IPR036413">
    <property type="entry name" value="YaeB-like_sf"/>
</dbReference>
<dbReference type="EMBL" id="JBFRUW010000005">
    <property type="protein sequence ID" value="MFA0567448.1"/>
    <property type="molecule type" value="Genomic_DNA"/>
</dbReference>
<protein>
    <submittedName>
        <fullName evidence="4">tRNA (N6-threonylcarbamoyladenosine(37)-N6)-methyltransferase TrmO</fullName>
    </submittedName>
</protein>
<keyword evidence="5" id="KW-1185">Reference proteome</keyword>
<proteinExistence type="inferred from homology"/>
<dbReference type="RefSeq" id="WP_372264993.1">
    <property type="nucleotide sequence ID" value="NZ_JBFRUW010000005.1"/>
</dbReference>
<dbReference type="PANTHER" id="PTHR12818">
    <property type="entry name" value="TRNA (ADENINE(37)-N6)-METHYLTRANSFERASE"/>
    <property type="match status" value="1"/>
</dbReference>
<evidence type="ECO:0000259" key="3">
    <source>
        <dbReference type="PROSITE" id="PS51668"/>
    </source>
</evidence>
<dbReference type="Gene3D" id="2.40.30.70">
    <property type="entry name" value="YaeB-like"/>
    <property type="match status" value="1"/>
</dbReference>
<evidence type="ECO:0000313" key="5">
    <source>
        <dbReference type="Proteomes" id="UP001570417"/>
    </source>
</evidence>
<accession>A0ABV4N7U2</accession>
<reference evidence="4 5" key="1">
    <citation type="journal article" date="2024" name="ISME J.">
        <title>Tailless and filamentous prophages are predominant in marine Vibrio.</title>
        <authorList>
            <person name="Steensen K."/>
            <person name="Seneca J."/>
            <person name="Bartlau N."/>
            <person name="Yu X.A."/>
            <person name="Hussain F.A."/>
            <person name="Polz M.F."/>
        </authorList>
    </citation>
    <scope>NUCLEOTIDE SEQUENCE [LARGE SCALE GENOMIC DNA]</scope>
    <source>
        <strain evidence="4 5">10N.222.51.A1</strain>
    </source>
</reference>
<keyword evidence="1" id="KW-0949">S-adenosyl-L-methionine</keyword>
<comment type="caution">
    <text evidence="4">The sequence shown here is derived from an EMBL/GenBank/DDBJ whole genome shotgun (WGS) entry which is preliminary data.</text>
</comment>